<protein>
    <submittedName>
        <fullName evidence="1">Uncharacterized protein</fullName>
    </submittedName>
</protein>
<organism evidence="1 2">
    <name type="scientific">Stentor coeruleus</name>
    <dbReference type="NCBI Taxonomy" id="5963"/>
    <lineage>
        <taxon>Eukaryota</taxon>
        <taxon>Sar</taxon>
        <taxon>Alveolata</taxon>
        <taxon>Ciliophora</taxon>
        <taxon>Postciliodesmatophora</taxon>
        <taxon>Heterotrichea</taxon>
        <taxon>Heterotrichida</taxon>
        <taxon>Stentoridae</taxon>
        <taxon>Stentor</taxon>
    </lineage>
</organism>
<accession>A0A1R2B3L4</accession>
<sequence>MYGNVKPENMAKNISINYCFAPFAPKYVIGKSGHDYYNGLLQIAAEHHKNFEFHPSVATEVDDSNYLKSSPHLPILSSASVTSKKEFLSILDFSSITEQLKSSKPEIVFKGKLKPSHFSKLVTLQKRNHEKFKEFIIKTKPLVQKKLEYPVNSEETMKVCRNSLKHQDTDTNSSNKLKCKSSSPCKKLRTFTPIAKHYENFKKKKSLMPIHLPRIKKKSPQPKLEHFRCISAKDTITPVTIPEDIDLTGW</sequence>
<evidence type="ECO:0000313" key="2">
    <source>
        <dbReference type="Proteomes" id="UP000187209"/>
    </source>
</evidence>
<reference evidence="1 2" key="1">
    <citation type="submission" date="2016-11" db="EMBL/GenBank/DDBJ databases">
        <title>The macronuclear genome of Stentor coeruleus: a giant cell with tiny introns.</title>
        <authorList>
            <person name="Slabodnick M."/>
            <person name="Ruby J.G."/>
            <person name="Reiff S.B."/>
            <person name="Swart E.C."/>
            <person name="Gosai S."/>
            <person name="Prabakaran S."/>
            <person name="Witkowska E."/>
            <person name="Larue G.E."/>
            <person name="Fisher S."/>
            <person name="Freeman R.M."/>
            <person name="Gunawardena J."/>
            <person name="Chu W."/>
            <person name="Stover N.A."/>
            <person name="Gregory B.D."/>
            <person name="Nowacki M."/>
            <person name="Derisi J."/>
            <person name="Roy S.W."/>
            <person name="Marshall W.F."/>
            <person name="Sood P."/>
        </authorList>
    </citation>
    <scope>NUCLEOTIDE SEQUENCE [LARGE SCALE GENOMIC DNA]</scope>
    <source>
        <strain evidence="1">WM001</strain>
    </source>
</reference>
<dbReference type="AlphaFoldDB" id="A0A1R2B3L4"/>
<dbReference type="EMBL" id="MPUH01001000">
    <property type="protein sequence ID" value="OMJ71336.1"/>
    <property type="molecule type" value="Genomic_DNA"/>
</dbReference>
<name>A0A1R2B3L4_9CILI</name>
<evidence type="ECO:0000313" key="1">
    <source>
        <dbReference type="EMBL" id="OMJ71336.1"/>
    </source>
</evidence>
<comment type="caution">
    <text evidence="1">The sequence shown here is derived from an EMBL/GenBank/DDBJ whole genome shotgun (WGS) entry which is preliminary data.</text>
</comment>
<keyword evidence="2" id="KW-1185">Reference proteome</keyword>
<gene>
    <name evidence="1" type="ORF">SteCoe_30488</name>
</gene>
<proteinExistence type="predicted"/>
<dbReference type="Proteomes" id="UP000187209">
    <property type="component" value="Unassembled WGS sequence"/>
</dbReference>